<sequence length="294" mass="33858">MAIHPCQPPESLQRQRNNNVNVVKRVGLGINHRIIFPKQSKTPTSSHTRSNTYDLDLKRRLKRDRVSNLTEDEKKNYHSVVCLNKPNPPMFGTTTIFVFRTIECSYSLAKGVRGGLDEGAKYSRVKEDKKKKIPLKLMRVDDKLVNEEFLTDFVLHDENGVLQPLEILEFDDMFISGLILPLEESSGKEKEKVIRCEGIRRLESWDISGYEDGSPVIWLSTNIADYHCLRPASSYKKFYDDFFEKAHACVEVYKRLSRSSRGNPDSTLDEFLARVLVEEDEEEKKNNKKAASLN</sequence>
<dbReference type="GO" id="GO:0005634">
    <property type="term" value="C:nucleus"/>
    <property type="evidence" value="ECO:0007669"/>
    <property type="project" value="UniProtKB-SubCell"/>
</dbReference>
<evidence type="ECO:0000256" key="1">
    <source>
        <dbReference type="ARBA" id="ARBA00004123"/>
    </source>
</evidence>
<evidence type="ECO:0000259" key="3">
    <source>
        <dbReference type="Pfam" id="PF12047"/>
    </source>
</evidence>
<dbReference type="Pfam" id="PF12047">
    <property type="entry name" value="DNMT1-RFD"/>
    <property type="match status" value="1"/>
</dbReference>
<feature type="domain" description="RFTS" evidence="3">
    <location>
        <begin position="150"/>
        <end position="276"/>
    </location>
</feature>
<organism evidence="4 5">
    <name type="scientific">Quercus suber</name>
    <name type="common">Cork oak</name>
    <dbReference type="NCBI Taxonomy" id="58331"/>
    <lineage>
        <taxon>Eukaryota</taxon>
        <taxon>Viridiplantae</taxon>
        <taxon>Streptophyta</taxon>
        <taxon>Embryophyta</taxon>
        <taxon>Tracheophyta</taxon>
        <taxon>Spermatophyta</taxon>
        <taxon>Magnoliopsida</taxon>
        <taxon>eudicotyledons</taxon>
        <taxon>Gunneridae</taxon>
        <taxon>Pentapetalae</taxon>
        <taxon>rosids</taxon>
        <taxon>fabids</taxon>
        <taxon>Fagales</taxon>
        <taxon>Fagaceae</taxon>
        <taxon>Quercus</taxon>
    </lineage>
</organism>
<gene>
    <name evidence="4" type="primary">DMT1_3</name>
    <name evidence="4" type="ORF">CFP56_020532</name>
</gene>
<dbReference type="Proteomes" id="UP000237347">
    <property type="component" value="Unassembled WGS sequence"/>
</dbReference>
<dbReference type="EMBL" id="PKMF04000316">
    <property type="protein sequence ID" value="KAK7837987.1"/>
    <property type="molecule type" value="Genomic_DNA"/>
</dbReference>
<proteinExistence type="predicted"/>
<dbReference type="AlphaFoldDB" id="A0AAW0KGJ4"/>
<comment type="caution">
    <text evidence="4">The sequence shown here is derived from an EMBL/GenBank/DDBJ whole genome shotgun (WGS) entry which is preliminary data.</text>
</comment>
<accession>A0AAW0KGJ4</accession>
<evidence type="ECO:0000256" key="2">
    <source>
        <dbReference type="ARBA" id="ARBA00023242"/>
    </source>
</evidence>
<evidence type="ECO:0000313" key="5">
    <source>
        <dbReference type="Proteomes" id="UP000237347"/>
    </source>
</evidence>
<protein>
    <submittedName>
        <fullName evidence="4">Dna (Cytosine-5)-methyltransferase 1</fullName>
    </submittedName>
</protein>
<keyword evidence="5" id="KW-1185">Reference proteome</keyword>
<reference evidence="4 5" key="1">
    <citation type="journal article" date="2018" name="Sci. Data">
        <title>The draft genome sequence of cork oak.</title>
        <authorList>
            <person name="Ramos A.M."/>
            <person name="Usie A."/>
            <person name="Barbosa P."/>
            <person name="Barros P.M."/>
            <person name="Capote T."/>
            <person name="Chaves I."/>
            <person name="Simoes F."/>
            <person name="Abreu I."/>
            <person name="Carrasquinho I."/>
            <person name="Faro C."/>
            <person name="Guimaraes J.B."/>
            <person name="Mendonca D."/>
            <person name="Nobrega F."/>
            <person name="Rodrigues L."/>
            <person name="Saibo N.J.M."/>
            <person name="Varela M.C."/>
            <person name="Egas C."/>
            <person name="Matos J."/>
            <person name="Miguel C.M."/>
            <person name="Oliveira M.M."/>
            <person name="Ricardo C.P."/>
            <person name="Goncalves S."/>
        </authorList>
    </citation>
    <scope>NUCLEOTIDE SEQUENCE [LARGE SCALE GENOMIC DNA]</scope>
    <source>
        <strain evidence="5">cv. HL8</strain>
    </source>
</reference>
<keyword evidence="2" id="KW-0539">Nucleus</keyword>
<evidence type="ECO:0000313" key="4">
    <source>
        <dbReference type="EMBL" id="KAK7837987.1"/>
    </source>
</evidence>
<name>A0AAW0KGJ4_QUESU</name>
<comment type="subcellular location">
    <subcellularLocation>
        <location evidence="1">Nucleus</location>
    </subcellularLocation>
</comment>
<dbReference type="InterPro" id="IPR022702">
    <property type="entry name" value="Cytosine_MeTrfase1_RFD"/>
</dbReference>